<dbReference type="PRINTS" id="PR00260">
    <property type="entry name" value="CHEMTRNSDUCR"/>
</dbReference>
<dbReference type="PROSITE" id="PS50885">
    <property type="entry name" value="HAMP"/>
    <property type="match status" value="1"/>
</dbReference>
<dbReference type="Pfam" id="PF00672">
    <property type="entry name" value="HAMP"/>
    <property type="match status" value="1"/>
</dbReference>
<dbReference type="PANTHER" id="PTHR32089">
    <property type="entry name" value="METHYL-ACCEPTING CHEMOTAXIS PROTEIN MCPB"/>
    <property type="match status" value="1"/>
</dbReference>
<keyword evidence="5" id="KW-0472">Membrane</keyword>
<evidence type="ECO:0000256" key="5">
    <source>
        <dbReference type="SAM" id="Phobius"/>
    </source>
</evidence>
<dbReference type="PANTHER" id="PTHR32089:SF112">
    <property type="entry name" value="LYSOZYME-LIKE PROTEIN-RELATED"/>
    <property type="match status" value="1"/>
</dbReference>
<dbReference type="InterPro" id="IPR004090">
    <property type="entry name" value="Chemotax_Me-accpt_rcpt"/>
</dbReference>
<feature type="domain" description="HAMP" evidence="7">
    <location>
        <begin position="207"/>
        <end position="265"/>
    </location>
</feature>
<evidence type="ECO:0000256" key="2">
    <source>
        <dbReference type="ARBA" id="ARBA00029447"/>
    </source>
</evidence>
<dbReference type="InterPro" id="IPR004089">
    <property type="entry name" value="MCPsignal_dom"/>
</dbReference>
<evidence type="ECO:0000313" key="8">
    <source>
        <dbReference type="EMBL" id="MEQ2534177.1"/>
    </source>
</evidence>
<accession>A0ABV1GLG6</accession>
<proteinExistence type="inferred from homology"/>
<name>A0ABV1GLG6_9FIRM</name>
<protein>
    <submittedName>
        <fullName evidence="8">Methyl-accepting chemotaxis protein</fullName>
    </submittedName>
</protein>
<organism evidence="8 9">
    <name type="scientific">Lachnospira intestinalis</name>
    <dbReference type="NCBI Taxonomy" id="3133158"/>
    <lineage>
        <taxon>Bacteria</taxon>
        <taxon>Bacillati</taxon>
        <taxon>Bacillota</taxon>
        <taxon>Clostridia</taxon>
        <taxon>Lachnospirales</taxon>
        <taxon>Lachnospiraceae</taxon>
        <taxon>Lachnospira</taxon>
    </lineage>
</organism>
<evidence type="ECO:0000259" key="6">
    <source>
        <dbReference type="PROSITE" id="PS50111"/>
    </source>
</evidence>
<dbReference type="InterPro" id="IPR003660">
    <property type="entry name" value="HAMP_dom"/>
</dbReference>
<keyword evidence="5" id="KW-1133">Transmembrane helix</keyword>
<dbReference type="PROSITE" id="PS50111">
    <property type="entry name" value="CHEMOTAXIS_TRANSDUC_2"/>
    <property type="match status" value="1"/>
</dbReference>
<dbReference type="SUPFAM" id="SSF58104">
    <property type="entry name" value="Methyl-accepting chemotaxis protein (MCP) signaling domain"/>
    <property type="match status" value="1"/>
</dbReference>
<gene>
    <name evidence="8" type="ORF">WMO38_03510</name>
</gene>
<dbReference type="Gene3D" id="1.10.287.950">
    <property type="entry name" value="Methyl-accepting chemotaxis protein"/>
    <property type="match status" value="1"/>
</dbReference>
<dbReference type="Proteomes" id="UP001480973">
    <property type="component" value="Unassembled WGS sequence"/>
</dbReference>
<dbReference type="SMART" id="SM00304">
    <property type="entry name" value="HAMP"/>
    <property type="match status" value="1"/>
</dbReference>
<evidence type="ECO:0000256" key="4">
    <source>
        <dbReference type="SAM" id="Coils"/>
    </source>
</evidence>
<comment type="similarity">
    <text evidence="2">Belongs to the methyl-accepting chemotaxis (MCP) protein family.</text>
</comment>
<evidence type="ECO:0000313" key="9">
    <source>
        <dbReference type="Proteomes" id="UP001480973"/>
    </source>
</evidence>
<feature type="domain" description="Methyl-accepting transducer" evidence="6">
    <location>
        <begin position="284"/>
        <end position="521"/>
    </location>
</feature>
<evidence type="ECO:0000259" key="7">
    <source>
        <dbReference type="PROSITE" id="PS50885"/>
    </source>
</evidence>
<keyword evidence="4" id="KW-0175">Coiled coil</keyword>
<keyword evidence="1 3" id="KW-0807">Transducer</keyword>
<evidence type="ECO:0000256" key="3">
    <source>
        <dbReference type="PROSITE-ProRule" id="PRU00284"/>
    </source>
</evidence>
<sequence length="572" mass="62374">MNSVKNKIMIPVLLLAVIAVATSILSIMNADSISKKGDDIANNYLVTIENVGYLSESTQKLTRSAYSYIVAEGDAAKKSVKDNIESLKSEIDGYMKDYEQTLDENEETAYSSYKNYYSQFLTQFAVLEKYVDTNQTVNASKLANNNLVDVCNSLESALDNMTNSEVEAADHAMRQMHALSAFAKTTGGVCLVVAIGALIVAFLVSTRKVVNPIVKTNKELKEISTLINDNNGDLTKRVNVKSSDEIGQLAQGINQFLDILQNTIGKIVEGSKNLDNMINSVGENVTVSNDNAQDVSSAMEELSATMQEIAATIQTVNDNTESVGKNVVDIADKTEQINNYSQDMRERADSLAKSADENKRTTDEMIGNIVGTLKKAIEDSKSVERVNELTGEILNISSQTNLLALNASIEAARAGEAGKGFAVVADEIRQLADSSRDTANNIQAINEHVTSAVYQLIDNSNKIIKYIEETILADYDSFVQAGAQYNEDACYISETMQEFAEKTEKLKELMKNTVESIEGISSGVEQSANAVTSSAVSTSQLVEQMNSIDKEMSESRNTVGELKAQTDVFKNF</sequence>
<dbReference type="CDD" id="cd06225">
    <property type="entry name" value="HAMP"/>
    <property type="match status" value="1"/>
</dbReference>
<keyword evidence="9" id="KW-1185">Reference proteome</keyword>
<feature type="transmembrane region" description="Helical" evidence="5">
    <location>
        <begin position="181"/>
        <end position="204"/>
    </location>
</feature>
<dbReference type="Pfam" id="PF12729">
    <property type="entry name" value="4HB_MCP_1"/>
    <property type="match status" value="1"/>
</dbReference>
<comment type="caution">
    <text evidence="8">The sequence shown here is derived from an EMBL/GenBank/DDBJ whole genome shotgun (WGS) entry which is preliminary data.</text>
</comment>
<dbReference type="SMART" id="SM00283">
    <property type="entry name" value="MA"/>
    <property type="match status" value="1"/>
</dbReference>
<dbReference type="Pfam" id="PF00015">
    <property type="entry name" value="MCPsignal"/>
    <property type="match status" value="1"/>
</dbReference>
<reference evidence="8 9" key="1">
    <citation type="submission" date="2024-03" db="EMBL/GenBank/DDBJ databases">
        <title>Human intestinal bacterial collection.</title>
        <authorList>
            <person name="Pauvert C."/>
            <person name="Hitch T.C.A."/>
            <person name="Clavel T."/>
        </authorList>
    </citation>
    <scope>NUCLEOTIDE SEQUENCE [LARGE SCALE GENOMIC DNA]</scope>
    <source>
        <strain evidence="8 9">CLA-JM-H10</strain>
    </source>
</reference>
<feature type="coiled-coil region" evidence="4">
    <location>
        <begin position="77"/>
        <end position="104"/>
    </location>
</feature>
<feature type="transmembrane region" description="Helical" evidence="5">
    <location>
        <begin position="6"/>
        <end position="27"/>
    </location>
</feature>
<keyword evidence="5" id="KW-0812">Transmembrane</keyword>
<evidence type="ECO:0000256" key="1">
    <source>
        <dbReference type="ARBA" id="ARBA00023224"/>
    </source>
</evidence>
<dbReference type="Gene3D" id="1.10.8.500">
    <property type="entry name" value="HAMP domain in histidine kinase"/>
    <property type="match status" value="1"/>
</dbReference>
<dbReference type="InterPro" id="IPR024478">
    <property type="entry name" value="HlyB_4HB_MCP"/>
</dbReference>
<dbReference type="EMBL" id="JBBMES010000002">
    <property type="protein sequence ID" value="MEQ2534177.1"/>
    <property type="molecule type" value="Genomic_DNA"/>
</dbReference>